<dbReference type="Pfam" id="PF09684">
    <property type="entry name" value="Tail_P2_I"/>
    <property type="match status" value="1"/>
</dbReference>
<comment type="caution">
    <text evidence="1">The sequence shown here is derived from an EMBL/GenBank/DDBJ whole genome shotgun (WGS) entry which is preliminary data.</text>
</comment>
<dbReference type="Proteomes" id="UP001501821">
    <property type="component" value="Unassembled WGS sequence"/>
</dbReference>
<proteinExistence type="predicted"/>
<evidence type="ECO:0000313" key="1">
    <source>
        <dbReference type="EMBL" id="GAA3803361.1"/>
    </source>
</evidence>
<keyword evidence="2" id="KW-1185">Reference proteome</keyword>
<evidence type="ECO:0000313" key="2">
    <source>
        <dbReference type="Proteomes" id="UP001501821"/>
    </source>
</evidence>
<gene>
    <name evidence="1" type="ORF">GCM10022242_03050</name>
</gene>
<dbReference type="InterPro" id="IPR006521">
    <property type="entry name" value="Tail_protein_I"/>
</dbReference>
<evidence type="ECO:0008006" key="3">
    <source>
        <dbReference type="Google" id="ProtNLM"/>
    </source>
</evidence>
<protein>
    <recommendedName>
        <fullName evidence="3">Phage tail protein</fullName>
    </recommendedName>
</protein>
<organism evidence="1 2">
    <name type="scientific">Nocardioides panacisoli</name>
    <dbReference type="NCBI Taxonomy" id="627624"/>
    <lineage>
        <taxon>Bacteria</taxon>
        <taxon>Bacillati</taxon>
        <taxon>Actinomycetota</taxon>
        <taxon>Actinomycetes</taxon>
        <taxon>Propionibacteriales</taxon>
        <taxon>Nocardioidaceae</taxon>
        <taxon>Nocardioides</taxon>
    </lineage>
</organism>
<dbReference type="RefSeq" id="WP_344772004.1">
    <property type="nucleotide sequence ID" value="NZ_BAABAH010000001.1"/>
</dbReference>
<accession>A0ABP7HTK5</accession>
<reference evidence="2" key="1">
    <citation type="journal article" date="2019" name="Int. J. Syst. Evol. Microbiol.">
        <title>The Global Catalogue of Microorganisms (GCM) 10K type strain sequencing project: providing services to taxonomists for standard genome sequencing and annotation.</title>
        <authorList>
            <consortium name="The Broad Institute Genomics Platform"/>
            <consortium name="The Broad Institute Genome Sequencing Center for Infectious Disease"/>
            <person name="Wu L."/>
            <person name="Ma J."/>
        </authorList>
    </citation>
    <scope>NUCLEOTIDE SEQUENCE [LARGE SCALE GENOMIC DNA]</scope>
    <source>
        <strain evidence="2">JCM 16953</strain>
    </source>
</reference>
<sequence length="203" mass="21831">MAEQSARRTVRGLGTPAPVLQRLPGVLQDDEFLQRFVTAFDDAYAPILATLDSLTCYFDPHLAPADFLDLLAAWVGVEIDDSWDLDRRRAVIAGAALLHRRRGTSRGIQEALSVGLGADVDIQDTGGCTWSRTPGGAVPGNALRRVAVRVRAAEPSSVDPRRVEALLEATKPAHVWHDFIVTDLRGRQPGASLDAAQDDGDGG</sequence>
<dbReference type="EMBL" id="BAABAH010000001">
    <property type="protein sequence ID" value="GAA3803361.1"/>
    <property type="molecule type" value="Genomic_DNA"/>
</dbReference>
<name>A0ABP7HTK5_9ACTN</name>
<dbReference type="InterPro" id="IPR011748">
    <property type="entry name" value="Unchr_phage_tail-like"/>
</dbReference>
<dbReference type="NCBIfam" id="TIGR02242">
    <property type="entry name" value="tail_TIGR02242"/>
    <property type="match status" value="1"/>
</dbReference>